<dbReference type="PANTHER" id="PTHR12526:SF630">
    <property type="entry name" value="GLYCOSYLTRANSFERASE"/>
    <property type="match status" value="1"/>
</dbReference>
<organism evidence="3 4">
    <name type="scientific">Paracandidimonas soli</name>
    <dbReference type="NCBI Taxonomy" id="1917182"/>
    <lineage>
        <taxon>Bacteria</taxon>
        <taxon>Pseudomonadati</taxon>
        <taxon>Pseudomonadota</taxon>
        <taxon>Betaproteobacteria</taxon>
        <taxon>Burkholderiales</taxon>
        <taxon>Alcaligenaceae</taxon>
        <taxon>Paracandidimonas</taxon>
    </lineage>
</organism>
<dbReference type="Proteomes" id="UP000294692">
    <property type="component" value="Unassembled WGS sequence"/>
</dbReference>
<comment type="caution">
    <text evidence="3">The sequence shown here is derived from an EMBL/GenBank/DDBJ whole genome shotgun (WGS) entry which is preliminary data.</text>
</comment>
<keyword evidence="3" id="KW-0808">Transferase</keyword>
<dbReference type="Gene3D" id="3.40.50.2000">
    <property type="entry name" value="Glycogen Phosphorylase B"/>
    <property type="match status" value="2"/>
</dbReference>
<dbReference type="PANTHER" id="PTHR12526">
    <property type="entry name" value="GLYCOSYLTRANSFERASE"/>
    <property type="match status" value="1"/>
</dbReference>
<dbReference type="GO" id="GO:0016757">
    <property type="term" value="F:glycosyltransferase activity"/>
    <property type="evidence" value="ECO:0007669"/>
    <property type="project" value="UniProtKB-ARBA"/>
</dbReference>
<dbReference type="InterPro" id="IPR001296">
    <property type="entry name" value="Glyco_trans_1"/>
</dbReference>
<keyword evidence="4" id="KW-1185">Reference proteome</keyword>
<reference evidence="3 4" key="1">
    <citation type="submission" date="2019-03" db="EMBL/GenBank/DDBJ databases">
        <title>Genomic Encyclopedia of Type Strains, Phase IV (KMG-IV): sequencing the most valuable type-strain genomes for metagenomic binning, comparative biology and taxonomic classification.</title>
        <authorList>
            <person name="Goeker M."/>
        </authorList>
    </citation>
    <scope>NUCLEOTIDE SEQUENCE [LARGE SCALE GENOMIC DNA]</scope>
    <source>
        <strain evidence="3 4">DSM 100048</strain>
    </source>
</reference>
<dbReference type="Pfam" id="PF00534">
    <property type="entry name" value="Glycos_transf_1"/>
    <property type="match status" value="1"/>
</dbReference>
<proteinExistence type="predicted"/>
<sequence>MPERANQRASKRHLLIVIHSLRGGGAERVAVDLAAYWTHQGYRVTLATQADAGQDAYALDPDVERVVLGGAAESGGGIRGLAANAVRVWRLRRLIRRIRPDIVLGMMTTASILSVLAARGLSCKVIASEHTHPPVQKLSASWQRLREKAYPRARAVVALTAGTAQWLEQHVPGVNVSIIPNAVRWPLPETEPVLDAGRAPGRKRLLAVGRLHQVKGFDLLLQAFARIASYFPDWDLAIVGEGPEREALEQQVDELGLRERVALPGRAGNIGQWYESADMYVLSSRTEGLSNTLLEAMASGLPAVAFDCDTGPREIIRQGIDGILVEPAGDPEALAAHLSHLMANPEEREAYARRAVDVRDRFCTVRVMGLWRQLFES</sequence>
<dbReference type="AlphaFoldDB" id="A0A4R3VHD8"/>
<accession>A0A4R3VHD8</accession>
<dbReference type="RefSeq" id="WP_132473507.1">
    <property type="nucleotide sequence ID" value="NZ_JBHRVM010000001.1"/>
</dbReference>
<dbReference type="SUPFAM" id="SSF53756">
    <property type="entry name" value="UDP-Glycosyltransferase/glycogen phosphorylase"/>
    <property type="match status" value="1"/>
</dbReference>
<protein>
    <submittedName>
        <fullName evidence="3">Glycosyltransferase involved in cell wall biosynthesis</fullName>
    </submittedName>
</protein>
<dbReference type="EMBL" id="SMBX01000001">
    <property type="protein sequence ID" value="TCV03242.1"/>
    <property type="molecule type" value="Genomic_DNA"/>
</dbReference>
<evidence type="ECO:0000313" key="3">
    <source>
        <dbReference type="EMBL" id="TCV03242.1"/>
    </source>
</evidence>
<dbReference type="OrthoDB" id="570545at2"/>
<evidence type="ECO:0000313" key="4">
    <source>
        <dbReference type="Proteomes" id="UP000294692"/>
    </source>
</evidence>
<name>A0A4R3VHD8_9BURK</name>
<gene>
    <name evidence="3" type="ORF">EV686_101706</name>
</gene>
<dbReference type="Pfam" id="PF13439">
    <property type="entry name" value="Glyco_transf_4"/>
    <property type="match status" value="1"/>
</dbReference>
<feature type="domain" description="Glycosyltransferase subfamily 4-like N-terminal" evidence="2">
    <location>
        <begin position="24"/>
        <end position="183"/>
    </location>
</feature>
<evidence type="ECO:0000259" key="1">
    <source>
        <dbReference type="Pfam" id="PF00534"/>
    </source>
</evidence>
<dbReference type="CDD" id="cd03820">
    <property type="entry name" value="GT4_AmsD-like"/>
    <property type="match status" value="1"/>
</dbReference>
<feature type="domain" description="Glycosyl transferase family 1" evidence="1">
    <location>
        <begin position="200"/>
        <end position="355"/>
    </location>
</feature>
<evidence type="ECO:0000259" key="2">
    <source>
        <dbReference type="Pfam" id="PF13439"/>
    </source>
</evidence>
<dbReference type="InterPro" id="IPR028098">
    <property type="entry name" value="Glyco_trans_4-like_N"/>
</dbReference>